<evidence type="ECO:0000259" key="5">
    <source>
        <dbReference type="Pfam" id="PF12890"/>
    </source>
</evidence>
<dbReference type="InterPro" id="IPR002195">
    <property type="entry name" value="Dihydroorotase_CS"/>
</dbReference>
<evidence type="ECO:0000256" key="2">
    <source>
        <dbReference type="ARBA" id="ARBA00022723"/>
    </source>
</evidence>
<dbReference type="GO" id="GO:0004151">
    <property type="term" value="F:dihydroorotase activity"/>
    <property type="evidence" value="ECO:0007669"/>
    <property type="project" value="InterPro"/>
</dbReference>
<name>A0A381QXN1_9ZZZZ</name>
<accession>A0A381QXN1</accession>
<dbReference type="PROSITE" id="PS00482">
    <property type="entry name" value="DIHYDROOROTASE_1"/>
    <property type="match status" value="1"/>
</dbReference>
<evidence type="ECO:0000256" key="3">
    <source>
        <dbReference type="ARBA" id="ARBA00022801"/>
    </source>
</evidence>
<comment type="cofactor">
    <cofactor evidence="1">
        <name>Zn(2+)</name>
        <dbReference type="ChEBI" id="CHEBI:29105"/>
    </cofactor>
</comment>
<dbReference type="Gene3D" id="2.30.40.10">
    <property type="entry name" value="Urease, subunit C, domain 1"/>
    <property type="match status" value="1"/>
</dbReference>
<dbReference type="GO" id="GO:0006221">
    <property type="term" value="P:pyrimidine nucleotide biosynthetic process"/>
    <property type="evidence" value="ECO:0007669"/>
    <property type="project" value="UniProtKB-KW"/>
</dbReference>
<reference evidence="6" key="1">
    <citation type="submission" date="2018-05" db="EMBL/GenBank/DDBJ databases">
        <authorList>
            <person name="Lanie J.A."/>
            <person name="Ng W.-L."/>
            <person name="Kazmierczak K.M."/>
            <person name="Andrzejewski T.M."/>
            <person name="Davidsen T.M."/>
            <person name="Wayne K.J."/>
            <person name="Tettelin H."/>
            <person name="Glass J.I."/>
            <person name="Rusch D."/>
            <person name="Podicherti R."/>
            <person name="Tsui H.-C.T."/>
            <person name="Winkler M.E."/>
        </authorList>
    </citation>
    <scope>NUCLEOTIDE SEQUENCE</scope>
</reference>
<dbReference type="GO" id="GO:0046872">
    <property type="term" value="F:metal ion binding"/>
    <property type="evidence" value="ECO:0007669"/>
    <property type="project" value="UniProtKB-KW"/>
</dbReference>
<feature type="domain" description="Dihydroorotase catalytic" evidence="5">
    <location>
        <begin position="42"/>
        <end position="226"/>
    </location>
</feature>
<evidence type="ECO:0000313" key="6">
    <source>
        <dbReference type="EMBL" id="SUZ83930.1"/>
    </source>
</evidence>
<dbReference type="CDD" id="cd01317">
    <property type="entry name" value="DHOase_IIa"/>
    <property type="match status" value="1"/>
</dbReference>
<keyword evidence="2" id="KW-0479">Metal-binding</keyword>
<dbReference type="InterPro" id="IPR004722">
    <property type="entry name" value="DHOase"/>
</dbReference>
<keyword evidence="4" id="KW-0665">Pyrimidine biosynthesis</keyword>
<dbReference type="Pfam" id="PF12890">
    <property type="entry name" value="DHOase"/>
    <property type="match status" value="1"/>
</dbReference>
<feature type="non-terminal residue" evidence="6">
    <location>
        <position position="1"/>
    </location>
</feature>
<dbReference type="AlphaFoldDB" id="A0A381QXN1"/>
<evidence type="ECO:0000256" key="1">
    <source>
        <dbReference type="ARBA" id="ARBA00001947"/>
    </source>
</evidence>
<dbReference type="InterPro" id="IPR050138">
    <property type="entry name" value="DHOase/Allantoinase_Hydrolase"/>
</dbReference>
<dbReference type="GO" id="GO:0005737">
    <property type="term" value="C:cytoplasm"/>
    <property type="evidence" value="ECO:0007669"/>
    <property type="project" value="TreeGrafter"/>
</dbReference>
<gene>
    <name evidence="6" type="ORF">METZ01_LOCUS36784</name>
</gene>
<dbReference type="Gene3D" id="3.20.20.140">
    <property type="entry name" value="Metal-dependent hydrolases"/>
    <property type="match status" value="1"/>
</dbReference>
<dbReference type="InterPro" id="IPR032466">
    <property type="entry name" value="Metal_Hydrolase"/>
</dbReference>
<dbReference type="InterPro" id="IPR024403">
    <property type="entry name" value="DHOase_cat"/>
</dbReference>
<proteinExistence type="inferred from homology"/>
<dbReference type="InterPro" id="IPR011059">
    <property type="entry name" value="Metal-dep_hydrolase_composite"/>
</dbReference>
<dbReference type="EMBL" id="UINC01001572">
    <property type="protein sequence ID" value="SUZ83930.1"/>
    <property type="molecule type" value="Genomic_DNA"/>
</dbReference>
<dbReference type="PANTHER" id="PTHR43668:SF2">
    <property type="entry name" value="ALLANTOINASE"/>
    <property type="match status" value="1"/>
</dbReference>
<dbReference type="HAMAP" id="MF_00220_B">
    <property type="entry name" value="PyrC_classI_B"/>
    <property type="match status" value="1"/>
</dbReference>
<organism evidence="6">
    <name type="scientific">marine metagenome</name>
    <dbReference type="NCBI Taxonomy" id="408172"/>
    <lineage>
        <taxon>unclassified sequences</taxon>
        <taxon>metagenomes</taxon>
        <taxon>ecological metagenomes</taxon>
    </lineage>
</organism>
<dbReference type="NCBIfam" id="TIGR00857">
    <property type="entry name" value="pyrC_multi"/>
    <property type="match status" value="1"/>
</dbReference>
<dbReference type="PANTHER" id="PTHR43668">
    <property type="entry name" value="ALLANTOINASE"/>
    <property type="match status" value="1"/>
</dbReference>
<dbReference type="SUPFAM" id="SSF51556">
    <property type="entry name" value="Metallo-dependent hydrolases"/>
    <property type="match status" value="1"/>
</dbReference>
<sequence length="415" mass="43438">VDPSQGLDAILDLLLVDGIVASIEKNISAPEDADVIDCSGLIVSPGLIDVHVHLREPGEEHKETIETGVQAAVAGGYTAVCAMPNTDPPIDDPAAVGFIVAEGRKAQAARVYPVGCISVQRAGENLAPIGEMVDAGAVAITDDGNPVMNSGLMRLALEYAQAFGIPVADHPEDLGLSAGRHMNESIVSTRLGLAGKPNAAEEVHIVRDLLLAELTGGQIHLQHISTEFGVDAIRQAKARGVRVTAEASPHHLVLTEEAVEGYRTEAKMNPPLRTAKDVAAVRAGLADGSLDVIATDHAPHHYDEKESAFEDAPNGLVGLETAVGIIMTDIVSEGVIDIATMIDRMSCGPAKAFGLPGGTLSEGAVGDITVIDPDLSWTVDPNAFRSKSQNTPFTGRELKGAPNRTIVGGRTVWTR</sequence>
<dbReference type="PROSITE" id="PS00483">
    <property type="entry name" value="DIHYDROOROTASE_2"/>
    <property type="match status" value="1"/>
</dbReference>
<evidence type="ECO:0000256" key="4">
    <source>
        <dbReference type="ARBA" id="ARBA00022975"/>
    </source>
</evidence>
<dbReference type="GO" id="GO:0006145">
    <property type="term" value="P:purine nucleobase catabolic process"/>
    <property type="evidence" value="ECO:0007669"/>
    <property type="project" value="TreeGrafter"/>
</dbReference>
<protein>
    <recommendedName>
        <fullName evidence="5">Dihydroorotase catalytic domain-containing protein</fullName>
    </recommendedName>
</protein>
<keyword evidence="3" id="KW-0378">Hydrolase</keyword>
<dbReference type="SUPFAM" id="SSF51338">
    <property type="entry name" value="Composite domain of metallo-dependent hydrolases"/>
    <property type="match status" value="1"/>
</dbReference>
<dbReference type="GO" id="GO:0004038">
    <property type="term" value="F:allantoinase activity"/>
    <property type="evidence" value="ECO:0007669"/>
    <property type="project" value="TreeGrafter"/>
</dbReference>